<keyword evidence="2 6" id="KW-0378">Hydrolase</keyword>
<gene>
    <name evidence="6" type="ordered locus">MLP_42940</name>
</gene>
<keyword evidence="4" id="KW-0812">Transmembrane</keyword>
<dbReference type="PANTHER" id="PTHR43343">
    <property type="entry name" value="PEPTIDASE S12"/>
    <property type="match status" value="1"/>
</dbReference>
<reference evidence="6 7" key="1">
    <citation type="submission" date="2011-05" db="EMBL/GenBank/DDBJ databases">
        <title>Whole genome sequence of Microlunatus phosphovorus NM-1.</title>
        <authorList>
            <person name="Hosoyama A."/>
            <person name="Sasaki K."/>
            <person name="Harada T."/>
            <person name="Igarashi R."/>
            <person name="Kawakoshi A."/>
            <person name="Sasagawa M."/>
            <person name="Fukada J."/>
            <person name="Nakamura S."/>
            <person name="Katano Y."/>
            <person name="Hanada S."/>
            <person name="Kamagata Y."/>
            <person name="Nakamura N."/>
            <person name="Yamazaki S."/>
            <person name="Fujita N."/>
        </authorList>
    </citation>
    <scope>NUCLEOTIDE SEQUENCE [LARGE SCALE GENOMIC DNA]</scope>
    <source>
        <strain evidence="7">ATCC 700054 / DSM 10555 / JCM 9379 / NBRC 101784 / NCIMB 13414 / VKM Ac-1990 / NM-1</strain>
    </source>
</reference>
<feature type="compositionally biased region" description="Basic and acidic residues" evidence="3">
    <location>
        <begin position="1"/>
        <end position="17"/>
    </location>
</feature>
<dbReference type="InterPro" id="IPR001940">
    <property type="entry name" value="Peptidase_S1C"/>
</dbReference>
<evidence type="ECO:0000256" key="3">
    <source>
        <dbReference type="SAM" id="MobiDB-lite"/>
    </source>
</evidence>
<feature type="transmembrane region" description="Helical" evidence="4">
    <location>
        <begin position="134"/>
        <end position="155"/>
    </location>
</feature>
<dbReference type="PANTHER" id="PTHR43343:SF3">
    <property type="entry name" value="PROTEASE DO-LIKE 8, CHLOROPLASTIC"/>
    <property type="match status" value="1"/>
</dbReference>
<evidence type="ECO:0000256" key="4">
    <source>
        <dbReference type="SAM" id="Phobius"/>
    </source>
</evidence>
<dbReference type="InterPro" id="IPR001478">
    <property type="entry name" value="PDZ"/>
</dbReference>
<dbReference type="PRINTS" id="PR00834">
    <property type="entry name" value="PROTEASES2C"/>
</dbReference>
<dbReference type="Gene3D" id="2.30.42.10">
    <property type="match status" value="1"/>
</dbReference>
<proteinExistence type="predicted"/>
<dbReference type="RefSeq" id="WP_013865142.1">
    <property type="nucleotide sequence ID" value="NC_015635.1"/>
</dbReference>
<accession>F5XSQ0</accession>
<dbReference type="Pfam" id="PF13180">
    <property type="entry name" value="PDZ_2"/>
    <property type="match status" value="1"/>
</dbReference>
<feature type="compositionally biased region" description="Basic and acidic residues" evidence="3">
    <location>
        <begin position="24"/>
        <end position="33"/>
    </location>
</feature>
<name>F5XSQ0_MICPN</name>
<dbReference type="HOGENOM" id="CLU_020120_3_1_11"/>
<dbReference type="Gene3D" id="2.40.10.120">
    <property type="match status" value="1"/>
</dbReference>
<keyword evidence="1" id="KW-0645">Protease</keyword>
<sequence length="496" mass="49969">MTDQDRSAGPDGDRAADESSADWFFRDRSDSTQHGDPANAYYGPFGQQPPPVEDPTQVLPTYASSYPPPTGSPYVSSHGSASPRSGPPPTAGPPISGPPVSGPPTVVHSPAPPPGPRQVPVAGGGSPRRPRTGLILLLSVLLAALVGTAAGYGGAKLAGSTAPTSTTPSSAPLPRPSRTGGAPQTPVPAAPNQIDTVQVAATALPSTVMIRVGSGRSGGTGSGFVLDSDGHIMTNNHVIADAADGGRITVVFSDGARVEAKLVGRSPSYDLAVIKLEEEHELTPMAIGDSDNVQVGESVVAIGSPLALASTVTQGIVSAKNRPVVVNSNAGADSPSAYINGIQTDAAINPGNSGGPLVDAGARVIGVNSAILTMGQSADAGGNIGLGFAIPINQAMVIGKLLISDGKATYPVIGVNVGGDAADGVRLSQVDADGPADQAGLRVDDVITKIDDQPVDTAEELIVAIRIHRPGDKVTLTYQRGAQQQTAEVTLGSREG</sequence>
<feature type="compositionally biased region" description="Low complexity" evidence="3">
    <location>
        <begin position="160"/>
        <end position="179"/>
    </location>
</feature>
<feature type="compositionally biased region" description="Pro residues" evidence="3">
    <location>
        <begin position="85"/>
        <end position="102"/>
    </location>
</feature>
<dbReference type="Pfam" id="PF13365">
    <property type="entry name" value="Trypsin_2"/>
    <property type="match status" value="1"/>
</dbReference>
<evidence type="ECO:0000259" key="5">
    <source>
        <dbReference type="PROSITE" id="PS50106"/>
    </source>
</evidence>
<dbReference type="GO" id="GO:0004252">
    <property type="term" value="F:serine-type endopeptidase activity"/>
    <property type="evidence" value="ECO:0007669"/>
    <property type="project" value="InterPro"/>
</dbReference>
<keyword evidence="7" id="KW-1185">Reference proteome</keyword>
<evidence type="ECO:0000313" key="7">
    <source>
        <dbReference type="Proteomes" id="UP000007947"/>
    </source>
</evidence>
<dbReference type="InterPro" id="IPR036034">
    <property type="entry name" value="PDZ_sf"/>
</dbReference>
<keyword evidence="4" id="KW-1133">Transmembrane helix</keyword>
<protein>
    <submittedName>
        <fullName evidence="6">Putative S1 family peptidase</fullName>
        <ecNumber evidence="6">3.4.21.-</ecNumber>
    </submittedName>
</protein>
<dbReference type="EMBL" id="AP012204">
    <property type="protein sequence ID" value="BAK37308.1"/>
    <property type="molecule type" value="Genomic_DNA"/>
</dbReference>
<dbReference type="SUPFAM" id="SSF50494">
    <property type="entry name" value="Trypsin-like serine proteases"/>
    <property type="match status" value="1"/>
</dbReference>
<evidence type="ECO:0000256" key="2">
    <source>
        <dbReference type="ARBA" id="ARBA00022801"/>
    </source>
</evidence>
<evidence type="ECO:0000256" key="1">
    <source>
        <dbReference type="ARBA" id="ARBA00022670"/>
    </source>
</evidence>
<dbReference type="EC" id="3.4.21.-" evidence="6"/>
<dbReference type="InterPro" id="IPR051201">
    <property type="entry name" value="Chloro_Bact_Ser_Proteases"/>
</dbReference>
<keyword evidence="4" id="KW-0472">Membrane</keyword>
<dbReference type="SMART" id="SM00228">
    <property type="entry name" value="PDZ"/>
    <property type="match status" value="1"/>
</dbReference>
<evidence type="ECO:0000313" key="6">
    <source>
        <dbReference type="EMBL" id="BAK37308.1"/>
    </source>
</evidence>
<feature type="region of interest" description="Disordered" evidence="3">
    <location>
        <begin position="1"/>
        <end position="127"/>
    </location>
</feature>
<dbReference type="SUPFAM" id="SSF50156">
    <property type="entry name" value="PDZ domain-like"/>
    <property type="match status" value="1"/>
</dbReference>
<dbReference type="GO" id="GO:0006508">
    <property type="term" value="P:proteolysis"/>
    <property type="evidence" value="ECO:0007669"/>
    <property type="project" value="UniProtKB-KW"/>
</dbReference>
<dbReference type="Proteomes" id="UP000007947">
    <property type="component" value="Chromosome"/>
</dbReference>
<dbReference type="AlphaFoldDB" id="F5XSQ0"/>
<dbReference type="MEROPS" id="S01.494"/>
<feature type="region of interest" description="Disordered" evidence="3">
    <location>
        <begin position="157"/>
        <end position="190"/>
    </location>
</feature>
<dbReference type="OrthoDB" id="9758917at2"/>
<organism evidence="6 7">
    <name type="scientific">Microlunatus phosphovorus (strain ATCC 700054 / DSM 10555 / JCM 9379 / NBRC 101784 / NCIMB 13414 / VKM Ac-1990 / NM-1)</name>
    <dbReference type="NCBI Taxonomy" id="1032480"/>
    <lineage>
        <taxon>Bacteria</taxon>
        <taxon>Bacillati</taxon>
        <taxon>Actinomycetota</taxon>
        <taxon>Actinomycetes</taxon>
        <taxon>Propionibacteriales</taxon>
        <taxon>Propionibacteriaceae</taxon>
        <taxon>Microlunatus</taxon>
    </lineage>
</organism>
<dbReference type="STRING" id="1032480.MLP_42940"/>
<dbReference type="InterPro" id="IPR009003">
    <property type="entry name" value="Peptidase_S1_PA"/>
</dbReference>
<dbReference type="KEGG" id="mph:MLP_42940"/>
<dbReference type="PROSITE" id="PS50106">
    <property type="entry name" value="PDZ"/>
    <property type="match status" value="1"/>
</dbReference>
<dbReference type="eggNOG" id="COG0265">
    <property type="taxonomic scope" value="Bacteria"/>
</dbReference>
<feature type="domain" description="PDZ" evidence="5">
    <location>
        <begin position="400"/>
        <end position="482"/>
    </location>
</feature>